<dbReference type="GO" id="GO:0015369">
    <property type="term" value="F:calcium:proton antiporter activity"/>
    <property type="evidence" value="ECO:0007669"/>
    <property type="project" value="UniProtKB-UniRule"/>
</dbReference>
<keyword evidence="6 9" id="KW-1133">Transmembrane helix</keyword>
<proteinExistence type="inferred from homology"/>
<feature type="domain" description="Sodium/calcium exchanger membrane region" evidence="10">
    <location>
        <begin position="231"/>
        <end position="374"/>
    </location>
</feature>
<keyword evidence="3 9" id="KW-0109">Calcium transport</keyword>
<feature type="transmembrane region" description="Helical" evidence="9">
    <location>
        <begin position="333"/>
        <end position="350"/>
    </location>
</feature>
<evidence type="ECO:0000256" key="4">
    <source>
        <dbReference type="ARBA" id="ARBA00022692"/>
    </source>
</evidence>
<gene>
    <name evidence="11" type="ORF">SAMN02927923_00038</name>
</gene>
<feature type="transmembrane region" description="Helical" evidence="9">
    <location>
        <begin position="114"/>
        <end position="135"/>
    </location>
</feature>
<dbReference type="EMBL" id="FMVJ01000002">
    <property type="protein sequence ID" value="SCX81861.1"/>
    <property type="molecule type" value="Genomic_DNA"/>
</dbReference>
<keyword evidence="9" id="KW-0050">Antiport</keyword>
<comment type="subcellular location">
    <subcellularLocation>
        <location evidence="1">Endomembrane system</location>
        <topology evidence="1">Multi-pass membrane protein</topology>
    </subcellularLocation>
</comment>
<evidence type="ECO:0000256" key="9">
    <source>
        <dbReference type="RuleBase" id="RU365028"/>
    </source>
</evidence>
<dbReference type="PANTHER" id="PTHR31503">
    <property type="entry name" value="VACUOLAR CALCIUM ION TRANSPORTER"/>
    <property type="match status" value="1"/>
</dbReference>
<feature type="transmembrane region" description="Helical" evidence="9">
    <location>
        <begin position="264"/>
        <end position="286"/>
    </location>
</feature>
<dbReference type="InterPro" id="IPR044880">
    <property type="entry name" value="NCX_ion-bd_dom_sf"/>
</dbReference>
<evidence type="ECO:0000256" key="1">
    <source>
        <dbReference type="ARBA" id="ARBA00004127"/>
    </source>
</evidence>
<dbReference type="InterPro" id="IPR004713">
    <property type="entry name" value="CaH_exchang"/>
</dbReference>
<dbReference type="STRING" id="549386.SAMN02927923_00038"/>
<dbReference type="RefSeq" id="WP_244510331.1">
    <property type="nucleotide sequence ID" value="NZ_FMVJ01000002.1"/>
</dbReference>
<dbReference type="Proteomes" id="UP000199569">
    <property type="component" value="Unassembled WGS sequence"/>
</dbReference>
<dbReference type="GO" id="GO:0006874">
    <property type="term" value="P:intracellular calcium ion homeostasis"/>
    <property type="evidence" value="ECO:0007669"/>
    <property type="project" value="TreeGrafter"/>
</dbReference>
<dbReference type="GO" id="GO:0016020">
    <property type="term" value="C:membrane"/>
    <property type="evidence" value="ECO:0007669"/>
    <property type="project" value="InterPro"/>
</dbReference>
<keyword evidence="5 9" id="KW-0106">Calcium</keyword>
<feature type="transmembrane region" description="Helical" evidence="9">
    <location>
        <begin position="79"/>
        <end position="102"/>
    </location>
</feature>
<name>A0A1G5AVI9_9HYPH</name>
<comment type="function">
    <text evidence="9">Ca(+)/H(+) antiporter that extrudes calcium in exchange for external protons.</text>
</comment>
<keyword evidence="2 9" id="KW-0813">Transport</keyword>
<feature type="transmembrane region" description="Helical" evidence="9">
    <location>
        <begin position="229"/>
        <end position="252"/>
    </location>
</feature>
<dbReference type="Gene3D" id="1.20.1420.30">
    <property type="entry name" value="NCX, central ion-binding region"/>
    <property type="match status" value="1"/>
</dbReference>
<feature type="transmembrane region" description="Helical" evidence="9">
    <location>
        <begin position="298"/>
        <end position="321"/>
    </location>
</feature>
<keyword evidence="4 9" id="KW-0812">Transmembrane</keyword>
<dbReference type="Pfam" id="PF01699">
    <property type="entry name" value="Na_Ca_ex"/>
    <property type="match status" value="2"/>
</dbReference>
<dbReference type="GO" id="GO:0012505">
    <property type="term" value="C:endomembrane system"/>
    <property type="evidence" value="ECO:0007669"/>
    <property type="project" value="UniProtKB-SubCell"/>
</dbReference>
<protein>
    <recommendedName>
        <fullName evidence="9">Ca(2+)/H(+) antiporter</fullName>
    </recommendedName>
</protein>
<evidence type="ECO:0000259" key="10">
    <source>
        <dbReference type="Pfam" id="PF01699"/>
    </source>
</evidence>
<feature type="transmembrane region" description="Helical" evidence="9">
    <location>
        <begin position="46"/>
        <end position="67"/>
    </location>
</feature>
<evidence type="ECO:0000313" key="12">
    <source>
        <dbReference type="Proteomes" id="UP000199569"/>
    </source>
</evidence>
<evidence type="ECO:0000256" key="8">
    <source>
        <dbReference type="ARBA" id="ARBA00023136"/>
    </source>
</evidence>
<feature type="transmembrane region" description="Helical" evidence="9">
    <location>
        <begin position="21"/>
        <end position="40"/>
    </location>
</feature>
<feature type="transmembrane region" description="Helical" evidence="9">
    <location>
        <begin position="147"/>
        <end position="167"/>
    </location>
</feature>
<evidence type="ECO:0000313" key="11">
    <source>
        <dbReference type="EMBL" id="SCX81861.1"/>
    </source>
</evidence>
<keyword evidence="12" id="KW-1185">Reference proteome</keyword>
<feature type="transmembrane region" description="Helical" evidence="9">
    <location>
        <begin position="362"/>
        <end position="380"/>
    </location>
</feature>
<evidence type="ECO:0000256" key="3">
    <source>
        <dbReference type="ARBA" id="ARBA00022568"/>
    </source>
</evidence>
<accession>A0A1G5AVI9</accession>
<evidence type="ECO:0000256" key="2">
    <source>
        <dbReference type="ARBA" id="ARBA00022448"/>
    </source>
</evidence>
<organism evidence="11 12">
    <name type="scientific">Microvirga guangxiensis</name>
    <dbReference type="NCBI Taxonomy" id="549386"/>
    <lineage>
        <taxon>Bacteria</taxon>
        <taxon>Pseudomonadati</taxon>
        <taxon>Pseudomonadota</taxon>
        <taxon>Alphaproteobacteria</taxon>
        <taxon>Hyphomicrobiales</taxon>
        <taxon>Methylobacteriaceae</taxon>
        <taxon>Microvirga</taxon>
    </lineage>
</organism>
<sequence>MRDNPYPTARPMPEASLFRAFPIRPSLLWLLVLAPVAALFDHADAIPASVVFFCAALAIVPFAKLIVQGTEQVAVHTGSTIGGLLNATFGNLPELIIAMAALRAGLLEMVRASIVGALLANLLVALGVSFLLGGLRHHNQEYNPNAIRVYSSTMVLAWISLALPSAFHRALDSEPHLGVHATLDLVVAVVLLGLYGLFLLYSLRTHPETFAELNAPSEEKGGKHPSLRLGIATLSIASLGAAWMSEILVGAAEQAGHTLGMSQMFMGVIVLALVGGAAESGSAIAMGRANRPDLSIGIALGSCVQIALFVAPILVLVAPVMGQPQFRLVFSQAEMWMLFGAVLLGATVTTTGRSNWFKGAQLIALYLIIATILYLIPAAAQ</sequence>
<keyword evidence="7 9" id="KW-0406">Ion transport</keyword>
<dbReference type="AlphaFoldDB" id="A0A1G5AVI9"/>
<feature type="domain" description="Sodium/calcium exchanger membrane region" evidence="10">
    <location>
        <begin position="50"/>
        <end position="203"/>
    </location>
</feature>
<dbReference type="InterPro" id="IPR004837">
    <property type="entry name" value="NaCa_Exmemb"/>
</dbReference>
<dbReference type="InterPro" id="IPR004798">
    <property type="entry name" value="CAX-like"/>
</dbReference>
<evidence type="ECO:0000256" key="6">
    <source>
        <dbReference type="ARBA" id="ARBA00022989"/>
    </source>
</evidence>
<dbReference type="PANTHER" id="PTHR31503:SF22">
    <property type="entry name" value="VACUOLAR CALCIUM ION TRANSPORTER"/>
    <property type="match status" value="1"/>
</dbReference>
<dbReference type="NCBIfam" id="TIGR00378">
    <property type="entry name" value="cax"/>
    <property type="match status" value="1"/>
</dbReference>
<keyword evidence="8 9" id="KW-0472">Membrane</keyword>
<evidence type="ECO:0000256" key="5">
    <source>
        <dbReference type="ARBA" id="ARBA00022837"/>
    </source>
</evidence>
<comment type="similarity">
    <text evidence="9">Belongs to the Ca(2+):cation antiporter (CaCA) (TC 2.A.19) family.</text>
</comment>
<evidence type="ECO:0000256" key="7">
    <source>
        <dbReference type="ARBA" id="ARBA00023065"/>
    </source>
</evidence>
<reference evidence="11 12" key="1">
    <citation type="submission" date="2016-10" db="EMBL/GenBank/DDBJ databases">
        <authorList>
            <person name="de Groot N.N."/>
        </authorList>
    </citation>
    <scope>NUCLEOTIDE SEQUENCE [LARGE SCALE GENOMIC DNA]</scope>
    <source>
        <strain evidence="11 12">CGMCC 1.7666</strain>
    </source>
</reference>
<feature type="transmembrane region" description="Helical" evidence="9">
    <location>
        <begin position="179"/>
        <end position="201"/>
    </location>
</feature>